<comment type="caution">
    <text evidence="1">The sequence shown here is derived from an EMBL/GenBank/DDBJ whole genome shotgun (WGS) entry which is preliminary data.</text>
</comment>
<proteinExistence type="predicted"/>
<organism evidence="1 2">
    <name type="scientific">Paramecium sonneborni</name>
    <dbReference type="NCBI Taxonomy" id="65129"/>
    <lineage>
        <taxon>Eukaryota</taxon>
        <taxon>Sar</taxon>
        <taxon>Alveolata</taxon>
        <taxon>Ciliophora</taxon>
        <taxon>Intramacronucleata</taxon>
        <taxon>Oligohymenophorea</taxon>
        <taxon>Peniculida</taxon>
        <taxon>Parameciidae</taxon>
        <taxon>Paramecium</taxon>
    </lineage>
</organism>
<evidence type="ECO:0000313" key="1">
    <source>
        <dbReference type="EMBL" id="CAD8130234.1"/>
    </source>
</evidence>
<reference evidence="1" key="1">
    <citation type="submission" date="2021-01" db="EMBL/GenBank/DDBJ databases">
        <authorList>
            <consortium name="Genoscope - CEA"/>
            <person name="William W."/>
        </authorList>
    </citation>
    <scope>NUCLEOTIDE SEQUENCE</scope>
</reference>
<evidence type="ECO:0000313" key="2">
    <source>
        <dbReference type="Proteomes" id="UP000692954"/>
    </source>
</evidence>
<protein>
    <submittedName>
        <fullName evidence="1">Uncharacterized protein</fullName>
    </submittedName>
</protein>
<sequence>MQSNDSSLRRVVLSSLAAEEPQKIKKYNQNQLYFQIGQRILVQRQFCHNSQGLTFTNNMNIMESKQFKDLNQRILKQYVNLDMGIMVVQKSISQTYLRLLCFEIILYKQPLLKKELKVLFDCNSLYVAQCYSAYYSKGEIYIVMEYVALKIILEKNQNNIRIYYYFDNQRSSFRRRFICINVLQNLKTIGDFRICFLVRIQIANLIHSLIYTIQFINCLLKDSPKKNMNMIEIFGVQK</sequence>
<dbReference type="Proteomes" id="UP000692954">
    <property type="component" value="Unassembled WGS sequence"/>
</dbReference>
<gene>
    <name evidence="1" type="ORF">PSON_ATCC_30995.1.T2700021</name>
</gene>
<dbReference type="AlphaFoldDB" id="A0A8S1RUR9"/>
<accession>A0A8S1RUR9</accession>
<dbReference type="EMBL" id="CAJJDN010000270">
    <property type="protein sequence ID" value="CAD8130234.1"/>
    <property type="molecule type" value="Genomic_DNA"/>
</dbReference>
<keyword evidence="2" id="KW-1185">Reference proteome</keyword>
<dbReference type="OrthoDB" id="10252354at2759"/>
<name>A0A8S1RUR9_9CILI</name>